<feature type="non-terminal residue" evidence="1">
    <location>
        <position position="43"/>
    </location>
</feature>
<accession>A0A0F9HDS1</accession>
<comment type="caution">
    <text evidence="1">The sequence shown here is derived from an EMBL/GenBank/DDBJ whole genome shotgun (WGS) entry which is preliminary data.</text>
</comment>
<organism evidence="1">
    <name type="scientific">marine sediment metagenome</name>
    <dbReference type="NCBI Taxonomy" id="412755"/>
    <lineage>
        <taxon>unclassified sequences</taxon>
        <taxon>metagenomes</taxon>
        <taxon>ecological metagenomes</taxon>
    </lineage>
</organism>
<protein>
    <submittedName>
        <fullName evidence="1">Uncharacterized protein</fullName>
    </submittedName>
</protein>
<name>A0A0F9HDS1_9ZZZZ</name>
<proteinExistence type="predicted"/>
<dbReference type="EMBL" id="LAZR01023051">
    <property type="protein sequence ID" value="KKL79830.1"/>
    <property type="molecule type" value="Genomic_DNA"/>
</dbReference>
<reference evidence="1" key="1">
    <citation type="journal article" date="2015" name="Nature">
        <title>Complex archaea that bridge the gap between prokaryotes and eukaryotes.</title>
        <authorList>
            <person name="Spang A."/>
            <person name="Saw J.H."/>
            <person name="Jorgensen S.L."/>
            <person name="Zaremba-Niedzwiedzka K."/>
            <person name="Martijn J."/>
            <person name="Lind A.E."/>
            <person name="van Eijk R."/>
            <person name="Schleper C."/>
            <person name="Guy L."/>
            <person name="Ettema T.J."/>
        </authorList>
    </citation>
    <scope>NUCLEOTIDE SEQUENCE</scope>
</reference>
<evidence type="ECO:0000313" key="1">
    <source>
        <dbReference type="EMBL" id="KKL79830.1"/>
    </source>
</evidence>
<dbReference type="AlphaFoldDB" id="A0A0F9HDS1"/>
<sequence length="43" mass="4734">MVTANDPLRSIMKKLVDDLRKILVGGDVIEKVLGHCDPTDTPE</sequence>
<gene>
    <name evidence="1" type="ORF">LCGC14_2010850</name>
</gene>